<evidence type="ECO:0008006" key="4">
    <source>
        <dbReference type="Google" id="ProtNLM"/>
    </source>
</evidence>
<accession>A0AA44IFE3</accession>
<proteinExistence type="predicted"/>
<keyword evidence="1" id="KW-1133">Transmembrane helix</keyword>
<keyword evidence="3" id="KW-1185">Reference proteome</keyword>
<dbReference type="EMBL" id="JAAXOU010000495">
    <property type="protein sequence ID" value="NKY16720.1"/>
    <property type="molecule type" value="Genomic_DNA"/>
</dbReference>
<comment type="caution">
    <text evidence="2">The sequence shown here is derived from an EMBL/GenBank/DDBJ whole genome shotgun (WGS) entry which is preliminary data.</text>
</comment>
<feature type="transmembrane region" description="Helical" evidence="1">
    <location>
        <begin position="87"/>
        <end position="104"/>
    </location>
</feature>
<organism evidence="2 3">
    <name type="scientific">Streptomyces somaliensis (strain ATCC 33201 / DSM 40738 / JCM 12659 / KCTC 9044 / NCTC 11332 / NRRL B-12077 / IP 733)</name>
    <dbReference type="NCBI Taxonomy" id="1134445"/>
    <lineage>
        <taxon>Bacteria</taxon>
        <taxon>Bacillati</taxon>
        <taxon>Actinomycetota</taxon>
        <taxon>Actinomycetes</taxon>
        <taxon>Kitasatosporales</taxon>
        <taxon>Streptomycetaceae</taxon>
        <taxon>Streptomyces</taxon>
    </lineage>
</organism>
<reference evidence="2 3" key="1">
    <citation type="submission" date="2020-04" db="EMBL/GenBank/DDBJ databases">
        <title>MicrobeNet Type strains.</title>
        <authorList>
            <person name="Nicholson A.C."/>
        </authorList>
    </citation>
    <scope>NUCLEOTIDE SEQUENCE [LARGE SCALE GENOMIC DNA]</scope>
    <source>
        <strain evidence="2 3">DSM 40738</strain>
    </source>
</reference>
<keyword evidence="1" id="KW-0472">Membrane</keyword>
<evidence type="ECO:0000313" key="2">
    <source>
        <dbReference type="EMBL" id="NKY16720.1"/>
    </source>
</evidence>
<sequence>MTHPLPVRDTAPYPAGPDRFLRTVLRVDGASTAVTGAALVAAAGPLGSATGMPVAFSVAFGVFQLCGAAALLWIARRPVLPPPLVRAVVAVNGASAVACAAVAFGDVVPLSGFGTVFMLIGAVVVAVYAVLEWAGLRRTAAAG</sequence>
<gene>
    <name evidence="2" type="ORF">HGA06_22205</name>
</gene>
<name>A0AA44IFE3_STRE0</name>
<evidence type="ECO:0000256" key="1">
    <source>
        <dbReference type="SAM" id="Phobius"/>
    </source>
</evidence>
<dbReference type="AlphaFoldDB" id="A0AA44IFE3"/>
<protein>
    <recommendedName>
        <fullName evidence="4">Integral membrane protein</fullName>
    </recommendedName>
</protein>
<evidence type="ECO:0000313" key="3">
    <source>
        <dbReference type="Proteomes" id="UP000570003"/>
    </source>
</evidence>
<dbReference type="Proteomes" id="UP000570003">
    <property type="component" value="Unassembled WGS sequence"/>
</dbReference>
<feature type="transmembrane region" description="Helical" evidence="1">
    <location>
        <begin position="54"/>
        <end position="75"/>
    </location>
</feature>
<keyword evidence="1" id="KW-0812">Transmembrane</keyword>
<feature type="transmembrane region" description="Helical" evidence="1">
    <location>
        <begin position="110"/>
        <end position="131"/>
    </location>
</feature>
<dbReference type="RefSeq" id="WP_168440907.1">
    <property type="nucleotide sequence ID" value="NZ_JAAXOU010000495.1"/>
</dbReference>